<sequence>MTKIYACLAGNWVCLNDDPECSIGDHLQNPYYWWEEGAPVYAPVERAKDIANSMYCLDYIHVFYKGKDWRLNPMFIQIVTE</sequence>
<evidence type="ECO:0000313" key="2">
    <source>
        <dbReference type="Proteomes" id="UP001600943"/>
    </source>
</evidence>
<evidence type="ECO:0000313" key="1">
    <source>
        <dbReference type="EMBL" id="GAA6409886.1"/>
    </source>
</evidence>
<proteinExistence type="predicted"/>
<dbReference type="EMBL" id="BAABYW010000001">
    <property type="protein sequence ID" value="GAA6409886.1"/>
    <property type="molecule type" value="Genomic_DNA"/>
</dbReference>
<protein>
    <submittedName>
        <fullName evidence="1">Uncharacterized protein</fullName>
    </submittedName>
</protein>
<name>A0ABQ0BEK1_9FIRM</name>
<dbReference type="RefSeq" id="WP_390407952.1">
    <property type="nucleotide sequence ID" value="NZ_BAABYW010000001.1"/>
</dbReference>
<keyword evidence="2" id="KW-1185">Reference proteome</keyword>
<organism evidence="1 2">
    <name type="scientific">Blautia hominis</name>
    <dbReference type="NCBI Taxonomy" id="2025493"/>
    <lineage>
        <taxon>Bacteria</taxon>
        <taxon>Bacillati</taxon>
        <taxon>Bacillota</taxon>
        <taxon>Clostridia</taxon>
        <taxon>Lachnospirales</taxon>
        <taxon>Lachnospiraceae</taxon>
        <taxon>Blautia</taxon>
    </lineage>
</organism>
<gene>
    <name evidence="1" type="ORF">K040078D81_40030</name>
</gene>
<comment type="caution">
    <text evidence="1">The sequence shown here is derived from an EMBL/GenBank/DDBJ whole genome shotgun (WGS) entry which is preliminary data.</text>
</comment>
<reference evidence="1 2" key="1">
    <citation type="submission" date="2024-04" db="EMBL/GenBank/DDBJ databases">
        <title>Defined microbial consortia suppress multidrug-resistant proinflammatory Enterobacteriaceae via ecological control.</title>
        <authorList>
            <person name="Furuichi M."/>
            <person name="Kawaguchi T."/>
            <person name="Pust M."/>
            <person name="Yasuma K."/>
            <person name="Plichta D."/>
            <person name="Hasegawa N."/>
            <person name="Ohya T."/>
            <person name="Bhattarai S."/>
            <person name="Sasajima S."/>
            <person name="Aoto Y."/>
            <person name="Tuganbaev T."/>
            <person name="Yaginuma M."/>
            <person name="Ueda M."/>
            <person name="Okahashi N."/>
            <person name="Amafuji K."/>
            <person name="Kiridooshi Y."/>
            <person name="Sugita K."/>
            <person name="Strazar M."/>
            <person name="Skelly A."/>
            <person name="Suda W."/>
            <person name="Hattori M."/>
            <person name="Nakamoto N."/>
            <person name="Caballero S."/>
            <person name="Norman J."/>
            <person name="Olle B."/>
            <person name="Tanoue T."/>
            <person name="Arita M."/>
            <person name="Bucci V."/>
            <person name="Atarashi K."/>
            <person name="Xavier R."/>
            <person name="Honda K."/>
        </authorList>
    </citation>
    <scope>NUCLEOTIDE SEQUENCE [LARGE SCALE GENOMIC DNA]</scope>
    <source>
        <strain evidence="2">k04-0078-D8-1</strain>
    </source>
</reference>
<dbReference type="Proteomes" id="UP001600943">
    <property type="component" value="Unassembled WGS sequence"/>
</dbReference>
<accession>A0ABQ0BEK1</accession>